<dbReference type="AlphaFoldDB" id="U3GWG4"/>
<dbReference type="Pfam" id="PF01594">
    <property type="entry name" value="AI-2E_transport"/>
    <property type="match status" value="1"/>
</dbReference>
<name>U3GWG4_9CORY</name>
<feature type="transmembrane region" description="Helical" evidence="8">
    <location>
        <begin position="56"/>
        <end position="75"/>
    </location>
</feature>
<dbReference type="PANTHER" id="PTHR21716:SF53">
    <property type="entry name" value="PERMEASE PERM-RELATED"/>
    <property type="match status" value="1"/>
</dbReference>
<dbReference type="HOGENOM" id="CLU_031275_3_0_11"/>
<evidence type="ECO:0000256" key="2">
    <source>
        <dbReference type="ARBA" id="ARBA00009773"/>
    </source>
</evidence>
<dbReference type="InterPro" id="IPR002549">
    <property type="entry name" value="AI-2E-like"/>
</dbReference>
<keyword evidence="6 8" id="KW-1133">Transmembrane helix</keyword>
<proteinExistence type="inferred from homology"/>
<feature type="transmembrane region" description="Helical" evidence="8">
    <location>
        <begin position="114"/>
        <end position="135"/>
    </location>
</feature>
<dbReference type="STRING" id="1348662.CARG_09015"/>
<accession>U3GWG4</accession>
<keyword evidence="4" id="KW-1003">Cell membrane</keyword>
<evidence type="ECO:0000256" key="1">
    <source>
        <dbReference type="ARBA" id="ARBA00004651"/>
    </source>
</evidence>
<evidence type="ECO:0000256" key="8">
    <source>
        <dbReference type="SAM" id="Phobius"/>
    </source>
</evidence>
<feature type="transmembrane region" description="Helical" evidence="8">
    <location>
        <begin position="255"/>
        <end position="275"/>
    </location>
</feature>
<feature type="transmembrane region" description="Helical" evidence="8">
    <location>
        <begin position="201"/>
        <end position="219"/>
    </location>
</feature>
<reference evidence="9 10" key="1">
    <citation type="journal article" date="2013" name="Genome Announc.">
        <title>Whole-Genome Sequence of the Clinical Strain Corynebacterium argentoratense DSM 44202, Isolated from a Human Throat Specimen.</title>
        <authorList>
            <person name="Bomholt C."/>
            <person name="Glaub A."/>
            <person name="Gravermann K."/>
            <person name="Albersmeier A."/>
            <person name="Brinkrolf K."/>
            <person name="Ruckert C."/>
            <person name="Tauch A."/>
        </authorList>
    </citation>
    <scope>NUCLEOTIDE SEQUENCE [LARGE SCALE GENOMIC DNA]</scope>
    <source>
        <strain evidence="9">DSM 44202</strain>
    </source>
</reference>
<evidence type="ECO:0000256" key="6">
    <source>
        <dbReference type="ARBA" id="ARBA00022989"/>
    </source>
</evidence>
<evidence type="ECO:0008006" key="11">
    <source>
        <dbReference type="Google" id="ProtNLM"/>
    </source>
</evidence>
<feature type="transmembrane region" description="Helical" evidence="8">
    <location>
        <begin position="353"/>
        <end position="384"/>
    </location>
</feature>
<evidence type="ECO:0000313" key="9">
    <source>
        <dbReference type="EMBL" id="AGU15900.1"/>
    </source>
</evidence>
<evidence type="ECO:0000256" key="5">
    <source>
        <dbReference type="ARBA" id="ARBA00022692"/>
    </source>
</evidence>
<dbReference type="Proteomes" id="UP000016943">
    <property type="component" value="Chromosome"/>
</dbReference>
<feature type="transmembrane region" description="Helical" evidence="8">
    <location>
        <begin position="81"/>
        <end position="102"/>
    </location>
</feature>
<evidence type="ECO:0000256" key="7">
    <source>
        <dbReference type="ARBA" id="ARBA00023136"/>
    </source>
</evidence>
<dbReference type="PATRIC" id="fig|1348662.3.peg.1780"/>
<dbReference type="PANTHER" id="PTHR21716">
    <property type="entry name" value="TRANSMEMBRANE PROTEIN"/>
    <property type="match status" value="1"/>
</dbReference>
<keyword evidence="3" id="KW-0813">Transport</keyword>
<sequence>MNTTPQGPTNSPSNGDTLPDLADTIADNVADTADGSDAAMPASTDRAIIIGRDGRWVAGWALRFIVVAIALYIASIGLAKVWIGILPILLSILVCTVLWPPVRWLRAHKFPPALAVATVVLSCFAIVGGIFAAMAPTVTSQSKELYDQALAGAHKLQDYIQGPPLNIKAEQVNNAVDELLDKARAQGDAITSGVISSVSTATEVIATGVICLVLTFFFLKDGPKFLPWVRRTTGPTWGYHLTEVLSRTWVTLAGFIRAQAMVSLVDAIFIGIGLLVLKVPLALVLVVLTFFAGFIPIVGAISAGAISVLIALVSNGVTNAIMVLVLIIAVQQLESHILSPILQSKAMDLHPVIVLLSVTVGGGLFKIIGAFLAVPVAATIAVWIRYHGDLVALRAGEKTTDDIELATGDNNDDSGNVLDTIKTKLSAMATKTKKA</sequence>
<evidence type="ECO:0000313" key="10">
    <source>
        <dbReference type="Proteomes" id="UP000016943"/>
    </source>
</evidence>
<dbReference type="GO" id="GO:0055085">
    <property type="term" value="P:transmembrane transport"/>
    <property type="evidence" value="ECO:0007669"/>
    <property type="project" value="TreeGrafter"/>
</dbReference>
<comment type="subcellular location">
    <subcellularLocation>
        <location evidence="1">Cell membrane</location>
        <topology evidence="1">Multi-pass membrane protein</topology>
    </subcellularLocation>
</comment>
<keyword evidence="10" id="KW-1185">Reference proteome</keyword>
<feature type="transmembrane region" description="Helical" evidence="8">
    <location>
        <begin position="308"/>
        <end position="333"/>
    </location>
</feature>
<keyword evidence="5 8" id="KW-0812">Transmembrane</keyword>
<dbReference type="KEGG" id="caz:CARG_09015"/>
<organism evidence="9 10">
    <name type="scientific">Corynebacterium argentoratense DSM 44202</name>
    <dbReference type="NCBI Taxonomy" id="1348662"/>
    <lineage>
        <taxon>Bacteria</taxon>
        <taxon>Bacillati</taxon>
        <taxon>Actinomycetota</taxon>
        <taxon>Actinomycetes</taxon>
        <taxon>Mycobacteriales</taxon>
        <taxon>Corynebacteriaceae</taxon>
        <taxon>Corynebacterium</taxon>
    </lineage>
</organism>
<dbReference type="EMBL" id="CP006365">
    <property type="protein sequence ID" value="AGU15900.1"/>
    <property type="molecule type" value="Genomic_DNA"/>
</dbReference>
<dbReference type="eggNOG" id="COG0628">
    <property type="taxonomic scope" value="Bacteria"/>
</dbReference>
<protein>
    <recommendedName>
        <fullName evidence="11">Permease</fullName>
    </recommendedName>
</protein>
<dbReference type="GO" id="GO:0005886">
    <property type="term" value="C:plasma membrane"/>
    <property type="evidence" value="ECO:0007669"/>
    <property type="project" value="UniProtKB-SubCell"/>
</dbReference>
<feature type="transmembrane region" description="Helical" evidence="8">
    <location>
        <begin position="281"/>
        <end position="301"/>
    </location>
</feature>
<gene>
    <name evidence="9" type="ORF">CARG_09015</name>
</gene>
<comment type="similarity">
    <text evidence="2">Belongs to the autoinducer-2 exporter (AI-2E) (TC 2.A.86) family.</text>
</comment>
<evidence type="ECO:0000256" key="4">
    <source>
        <dbReference type="ARBA" id="ARBA00022475"/>
    </source>
</evidence>
<keyword evidence="7 8" id="KW-0472">Membrane</keyword>
<evidence type="ECO:0000256" key="3">
    <source>
        <dbReference type="ARBA" id="ARBA00022448"/>
    </source>
</evidence>